<keyword evidence="6" id="KW-0788">Thiol protease</keyword>
<keyword evidence="7" id="KW-0106">Calcium</keyword>
<comment type="caution">
    <text evidence="10">The sequence shown here is derived from an EMBL/GenBank/DDBJ whole genome shotgun (WGS) entry which is preliminary data.</text>
</comment>
<keyword evidence="11" id="KW-1185">Reference proteome</keyword>
<sequence>MVYRGGAPRRPRPTSLLWRNWVEESGADFCVKQAELDEQTSSQVLGLEEGGKLQKPDRLRARVLPLHLLERRNEANMAQLFELLRKLPSAVHFYLEQSVFPQFMRFQDEKLSASGQDLGGSILFGQRIGFSGTPSDLMPRELGQCDYEPGSEGEMVSTMTDTKVVTFEAIPPGWNVELLLDSIIEAAHQGRCNALIDTGALITGLTNQEVAEYLLGFGNRDVTGSPTSRSAPSLPDFVDGVVFLDDDGGKKILLRQTREVTKLADSGVPAQRRFAFYDQVHTTGMDIQHKLDAVAALTLGKDMCWRDYVQGAYRMRGIGRGQRICLYVIPEVVELISRDLALAGIEERLHGPDGTWTSDERGRLLAVAAWLLVNSIRTERIQFAMLQLQNLGNVWRRNAFQTVMQGFEMVTSEGLKEAVQVFKEPIAFTLPSGVPKARGVHEVVEERVDEMSGLIVNEEDEQAVAEVKKNVLELSALADEKEGEAGLETEQQREQEQERQQEQEQEEEKEQEIEIEKFVDLMHCRDDEEPESWPLVTLASEDWLARGPPEKAKQFYEAQRFKLWKRRPLENLPGEARISTNWFNPQWSGFRRVKNVFVQMEWVPDMGSSEGRGKAVRCKEPLQLDQLEERGRPTGERPVGRGVGNDRRGHGKKPEKLPPPPGELGSERLMELLAASFDWDPALRDPGAALAYLGRKVEEKVNYEDMVRLLLDARFRTRDEGRSFVLLSLAEAETLRRVLHARLQEKEPILKQTPSAALALRCVFAGNAVLDGSKGFQPGPAFQCRMMHQLARFLDGQSFFRPPEISVLLRALQRNRPFERRRFYEGLGGCRRRGASGGWEQQPVAEVLRPWLEFEQVLARVRAVRLHAAIYGQGLSVQMAFQRFDVNQSGLLEPMELCRALRELGFAFDAEEVANWIEAVDTTGNHCADYSEFFAFCKLQVDALLGGCRTSWG</sequence>
<evidence type="ECO:0000256" key="3">
    <source>
        <dbReference type="ARBA" id="ARBA00022670"/>
    </source>
</evidence>
<name>A0ABP0ILG1_9DINO</name>
<dbReference type="EMBL" id="CAXAMM010004302">
    <property type="protein sequence ID" value="CAK9003133.1"/>
    <property type="molecule type" value="Genomic_DNA"/>
</dbReference>
<evidence type="ECO:0000313" key="10">
    <source>
        <dbReference type="EMBL" id="CAK9003133.1"/>
    </source>
</evidence>
<evidence type="ECO:0000256" key="1">
    <source>
        <dbReference type="ARBA" id="ARBA00000707"/>
    </source>
</evidence>
<keyword evidence="3" id="KW-0645">Protease</keyword>
<dbReference type="SUPFAM" id="SSF47473">
    <property type="entry name" value="EF-hand"/>
    <property type="match status" value="1"/>
</dbReference>
<feature type="domain" description="EF-hand" evidence="9">
    <location>
        <begin position="880"/>
        <end position="907"/>
    </location>
</feature>
<gene>
    <name evidence="10" type="ORF">SCF082_LOCUS7607</name>
</gene>
<accession>A0ABP0ILG1</accession>
<organism evidence="10 11">
    <name type="scientific">Durusdinium trenchii</name>
    <dbReference type="NCBI Taxonomy" id="1381693"/>
    <lineage>
        <taxon>Eukaryota</taxon>
        <taxon>Sar</taxon>
        <taxon>Alveolata</taxon>
        <taxon>Dinophyceae</taxon>
        <taxon>Suessiales</taxon>
        <taxon>Symbiodiniaceae</taxon>
        <taxon>Durusdinium</taxon>
    </lineage>
</organism>
<evidence type="ECO:0000256" key="4">
    <source>
        <dbReference type="ARBA" id="ARBA00022786"/>
    </source>
</evidence>
<dbReference type="Gene3D" id="1.10.238.10">
    <property type="entry name" value="EF-hand"/>
    <property type="match status" value="1"/>
</dbReference>
<protein>
    <recommendedName>
        <fullName evidence="2">ubiquitinyl hydrolase 1</fullName>
        <ecNumber evidence="2">3.4.19.12</ecNumber>
    </recommendedName>
</protein>
<evidence type="ECO:0000259" key="9">
    <source>
        <dbReference type="PROSITE" id="PS50222"/>
    </source>
</evidence>
<feature type="compositionally biased region" description="Basic and acidic residues" evidence="8">
    <location>
        <begin position="478"/>
        <end position="502"/>
    </location>
</feature>
<dbReference type="PANTHER" id="PTHR13367:SF28">
    <property type="entry name" value="UBIQUITIN THIOESTERASE ZRANB1"/>
    <property type="match status" value="1"/>
</dbReference>
<dbReference type="Pfam" id="PF13499">
    <property type="entry name" value="EF-hand_7"/>
    <property type="match status" value="1"/>
</dbReference>
<dbReference type="PANTHER" id="PTHR13367">
    <property type="entry name" value="UBIQUITIN THIOESTERASE"/>
    <property type="match status" value="1"/>
</dbReference>
<evidence type="ECO:0000256" key="2">
    <source>
        <dbReference type="ARBA" id="ARBA00012759"/>
    </source>
</evidence>
<keyword evidence="4" id="KW-0833">Ubl conjugation pathway</keyword>
<comment type="catalytic activity">
    <reaction evidence="1">
        <text>Thiol-dependent hydrolysis of ester, thioester, amide, peptide and isopeptide bonds formed by the C-terminal Gly of ubiquitin (a 76-residue protein attached to proteins as an intracellular targeting signal).</text>
        <dbReference type="EC" id="3.4.19.12"/>
    </reaction>
</comment>
<proteinExistence type="predicted"/>
<dbReference type="EC" id="3.4.19.12" evidence="2"/>
<dbReference type="InterPro" id="IPR018247">
    <property type="entry name" value="EF_Hand_1_Ca_BS"/>
</dbReference>
<feature type="region of interest" description="Disordered" evidence="8">
    <location>
        <begin position="608"/>
        <end position="665"/>
    </location>
</feature>
<feature type="region of interest" description="Disordered" evidence="8">
    <location>
        <begin position="478"/>
        <end position="512"/>
    </location>
</feature>
<dbReference type="Proteomes" id="UP001642464">
    <property type="component" value="Unassembled WGS sequence"/>
</dbReference>
<dbReference type="InterPro" id="IPR011992">
    <property type="entry name" value="EF-hand-dom_pair"/>
</dbReference>
<evidence type="ECO:0000313" key="11">
    <source>
        <dbReference type="Proteomes" id="UP001642464"/>
    </source>
</evidence>
<evidence type="ECO:0000256" key="5">
    <source>
        <dbReference type="ARBA" id="ARBA00022801"/>
    </source>
</evidence>
<dbReference type="InterPro" id="IPR051346">
    <property type="entry name" value="OTU_Deubiquitinase"/>
</dbReference>
<reference evidence="10 11" key="1">
    <citation type="submission" date="2024-02" db="EMBL/GenBank/DDBJ databases">
        <authorList>
            <person name="Chen Y."/>
            <person name="Shah S."/>
            <person name="Dougan E. K."/>
            <person name="Thang M."/>
            <person name="Chan C."/>
        </authorList>
    </citation>
    <scope>NUCLEOTIDE SEQUENCE [LARGE SCALE GENOMIC DNA]</scope>
</reference>
<dbReference type="SMART" id="SM00054">
    <property type="entry name" value="EFh"/>
    <property type="match status" value="2"/>
</dbReference>
<dbReference type="PROSITE" id="PS50222">
    <property type="entry name" value="EF_HAND_2"/>
    <property type="match status" value="1"/>
</dbReference>
<dbReference type="PROSITE" id="PS00018">
    <property type="entry name" value="EF_HAND_1"/>
    <property type="match status" value="1"/>
</dbReference>
<evidence type="ECO:0000256" key="8">
    <source>
        <dbReference type="SAM" id="MobiDB-lite"/>
    </source>
</evidence>
<keyword evidence="5" id="KW-0378">Hydrolase</keyword>
<evidence type="ECO:0000256" key="6">
    <source>
        <dbReference type="ARBA" id="ARBA00022807"/>
    </source>
</evidence>
<dbReference type="InterPro" id="IPR002048">
    <property type="entry name" value="EF_hand_dom"/>
</dbReference>
<evidence type="ECO:0000256" key="7">
    <source>
        <dbReference type="ARBA" id="ARBA00022837"/>
    </source>
</evidence>
<feature type="compositionally biased region" description="Basic and acidic residues" evidence="8">
    <location>
        <begin position="611"/>
        <end position="656"/>
    </location>
</feature>
<dbReference type="CDD" id="cd00051">
    <property type="entry name" value="EFh"/>
    <property type="match status" value="1"/>
</dbReference>